<dbReference type="Proteomes" id="UP000271974">
    <property type="component" value="Unassembled WGS sequence"/>
</dbReference>
<dbReference type="AlphaFoldDB" id="A0A433T2Z7"/>
<gene>
    <name evidence="2" type="ORF">EGW08_016319</name>
</gene>
<dbReference type="PROSITE" id="PS51450">
    <property type="entry name" value="LRR"/>
    <property type="match status" value="1"/>
</dbReference>
<evidence type="ECO:0000313" key="3">
    <source>
        <dbReference type="Proteomes" id="UP000271974"/>
    </source>
</evidence>
<feature type="non-terminal residue" evidence="2">
    <location>
        <position position="1"/>
    </location>
</feature>
<organism evidence="2 3">
    <name type="scientific">Elysia chlorotica</name>
    <name type="common">Eastern emerald elysia</name>
    <name type="synonym">Sea slug</name>
    <dbReference type="NCBI Taxonomy" id="188477"/>
    <lineage>
        <taxon>Eukaryota</taxon>
        <taxon>Metazoa</taxon>
        <taxon>Spiralia</taxon>
        <taxon>Lophotrochozoa</taxon>
        <taxon>Mollusca</taxon>
        <taxon>Gastropoda</taxon>
        <taxon>Heterobranchia</taxon>
        <taxon>Euthyneura</taxon>
        <taxon>Panpulmonata</taxon>
        <taxon>Sacoglossa</taxon>
        <taxon>Placobranchoidea</taxon>
        <taxon>Plakobranchidae</taxon>
        <taxon>Elysia</taxon>
    </lineage>
</organism>
<dbReference type="EMBL" id="RQTK01000700">
    <property type="protein sequence ID" value="RUS75931.1"/>
    <property type="molecule type" value="Genomic_DNA"/>
</dbReference>
<dbReference type="PANTHER" id="PTHR45752:SF187">
    <property type="entry name" value="LEUCINE-RICH REPEAT AND IQ DOMAIN-CONTAINING PROTEIN 4"/>
    <property type="match status" value="1"/>
</dbReference>
<evidence type="ECO:0000256" key="1">
    <source>
        <dbReference type="SAM" id="MobiDB-lite"/>
    </source>
</evidence>
<dbReference type="InterPro" id="IPR050715">
    <property type="entry name" value="LRR-SigEffector_domain"/>
</dbReference>
<feature type="compositionally biased region" description="Basic and acidic residues" evidence="1">
    <location>
        <begin position="51"/>
        <end position="61"/>
    </location>
</feature>
<dbReference type="STRING" id="188477.A0A433T2Z7"/>
<proteinExistence type="predicted"/>
<feature type="region of interest" description="Disordered" evidence="1">
    <location>
        <begin position="51"/>
        <end position="76"/>
    </location>
</feature>
<comment type="caution">
    <text evidence="2">The sequence shown here is derived from an EMBL/GenBank/DDBJ whole genome shotgun (WGS) entry which is preliminary data.</text>
</comment>
<dbReference type="InterPro" id="IPR001611">
    <property type="entry name" value="Leu-rich_rpt"/>
</dbReference>
<feature type="non-terminal residue" evidence="2">
    <location>
        <position position="553"/>
    </location>
</feature>
<name>A0A433T2Z7_ELYCH</name>
<reference evidence="2 3" key="1">
    <citation type="submission" date="2019-01" db="EMBL/GenBank/DDBJ databases">
        <title>A draft genome assembly of the solar-powered sea slug Elysia chlorotica.</title>
        <authorList>
            <person name="Cai H."/>
            <person name="Li Q."/>
            <person name="Fang X."/>
            <person name="Li J."/>
            <person name="Curtis N.E."/>
            <person name="Altenburger A."/>
            <person name="Shibata T."/>
            <person name="Feng M."/>
            <person name="Maeda T."/>
            <person name="Schwartz J.A."/>
            <person name="Shigenobu S."/>
            <person name="Lundholm N."/>
            <person name="Nishiyama T."/>
            <person name="Yang H."/>
            <person name="Hasebe M."/>
            <person name="Li S."/>
            <person name="Pierce S.K."/>
            <person name="Wang J."/>
        </authorList>
    </citation>
    <scope>NUCLEOTIDE SEQUENCE [LARGE SCALE GENOMIC DNA]</scope>
    <source>
        <strain evidence="2">EC2010</strain>
        <tissue evidence="2">Whole organism of an adult</tissue>
    </source>
</reference>
<dbReference type="InterPro" id="IPR032675">
    <property type="entry name" value="LRR_dom_sf"/>
</dbReference>
<accession>A0A433T2Z7</accession>
<sequence length="553" mass="61860">ELYAEAVIEEATVDGTLRLEYSQPGESTNSYMEAKITSPEISIKEIEYEETERAAPAKDAGDQTDNAAKGNKAPDTEKKVEKVAVLNMLSYQSRGHISVTKRAYMYPPFHLLTEASRAAISSIDESWKANTLSSVAQCKNVPTRPTVQEFQISELVAGNLDWLHGRSSKKSTDMAFVFMPSDIGLKQLCYPNVGSDMFNRVDVHKLCFYWMDVGQQLKSLVDDDELTVDLPLHFVDQAPVKFAGRPMTPEDLYACSFNGWVYSSLTSKRLSLASFENIFAEGLQELNRAEVENMLTNLLHVYAAQCHIFAEQYGGLQFQATPEDRTETVISATTMDLAMNRHSYCGAHNWSLGLDSGLRKQSSFRKEVFLPYEETINVFDQELPNVKSLPSDFFEFFKNLQYVNLQGFLKLKEFPNGVSSCSRLKMLSVKNCGLESLPADLFLAPHLSRLHCSGLPVKSLSTSISAGCQVTELVLSWMLLSSVPKELGQLVQLKYLDLSGNPLVTLPMELKELTKLKTLLLSGIPWLVTEGHVNGVSTEEYQMFMKENPSLTH</sequence>
<protein>
    <submittedName>
        <fullName evidence="2">Uncharacterized protein</fullName>
    </submittedName>
</protein>
<dbReference type="OrthoDB" id="40118at2759"/>
<dbReference type="PANTHER" id="PTHR45752">
    <property type="entry name" value="LEUCINE-RICH REPEAT-CONTAINING"/>
    <property type="match status" value="1"/>
</dbReference>
<dbReference type="Gene3D" id="3.80.10.10">
    <property type="entry name" value="Ribonuclease Inhibitor"/>
    <property type="match status" value="1"/>
</dbReference>
<evidence type="ECO:0000313" key="2">
    <source>
        <dbReference type="EMBL" id="RUS75931.1"/>
    </source>
</evidence>
<dbReference type="SUPFAM" id="SSF52058">
    <property type="entry name" value="L domain-like"/>
    <property type="match status" value="1"/>
</dbReference>
<keyword evidence="3" id="KW-1185">Reference proteome</keyword>